<dbReference type="AlphaFoldDB" id="A0A6C0JMY5"/>
<name>A0A6C0JMY5_9ZZZZ</name>
<proteinExistence type="predicted"/>
<keyword evidence="1" id="KW-0812">Transmembrane</keyword>
<protein>
    <submittedName>
        <fullName evidence="2">Uncharacterized protein</fullName>
    </submittedName>
</protein>
<feature type="transmembrane region" description="Helical" evidence="1">
    <location>
        <begin position="82"/>
        <end position="102"/>
    </location>
</feature>
<accession>A0A6C0JMY5</accession>
<keyword evidence="1" id="KW-0472">Membrane</keyword>
<feature type="transmembrane region" description="Helical" evidence="1">
    <location>
        <begin position="12"/>
        <end position="29"/>
    </location>
</feature>
<reference evidence="2" key="1">
    <citation type="journal article" date="2020" name="Nature">
        <title>Giant virus diversity and host interactions through global metagenomics.</title>
        <authorList>
            <person name="Schulz F."/>
            <person name="Roux S."/>
            <person name="Paez-Espino D."/>
            <person name="Jungbluth S."/>
            <person name="Walsh D.A."/>
            <person name="Denef V.J."/>
            <person name="McMahon K.D."/>
            <person name="Konstantinidis K.T."/>
            <person name="Eloe-Fadrosh E.A."/>
            <person name="Kyrpides N.C."/>
            <person name="Woyke T."/>
        </authorList>
    </citation>
    <scope>NUCLEOTIDE SEQUENCE</scope>
    <source>
        <strain evidence="2">GVMAG-M-3300027734-16</strain>
    </source>
</reference>
<evidence type="ECO:0000256" key="1">
    <source>
        <dbReference type="SAM" id="Phobius"/>
    </source>
</evidence>
<evidence type="ECO:0000313" key="2">
    <source>
        <dbReference type="EMBL" id="QHU05228.1"/>
    </source>
</evidence>
<dbReference type="EMBL" id="MN740410">
    <property type="protein sequence ID" value="QHU05228.1"/>
    <property type="molecule type" value="Genomic_DNA"/>
</dbReference>
<keyword evidence="1" id="KW-1133">Transmembrane helix</keyword>
<feature type="transmembrane region" description="Helical" evidence="1">
    <location>
        <begin position="36"/>
        <end position="62"/>
    </location>
</feature>
<organism evidence="2">
    <name type="scientific">viral metagenome</name>
    <dbReference type="NCBI Taxonomy" id="1070528"/>
    <lineage>
        <taxon>unclassified sequences</taxon>
        <taxon>metagenomes</taxon>
        <taxon>organismal metagenomes</taxon>
    </lineage>
</organism>
<sequence>MTINSDRYLQLILASCVALPLWFIGLSFFDIEFKYLWLVILITALIILSIIVWFIVYLMEIIEPHENDLFMEFFTFTKPPSITKFVLLAGLSSMLGYIYWFVKSHINFQTNKHAGIELFGGKRKGSTHHKK</sequence>